<feature type="domain" description="Carbohydrate kinase FGGY C-terminal" evidence="7">
    <location>
        <begin position="254"/>
        <end position="435"/>
    </location>
</feature>
<dbReference type="PANTHER" id="PTHR43095:SF5">
    <property type="entry name" value="XYLULOSE KINASE"/>
    <property type="match status" value="1"/>
</dbReference>
<dbReference type="PANTHER" id="PTHR43095">
    <property type="entry name" value="SUGAR KINASE"/>
    <property type="match status" value="1"/>
</dbReference>
<dbReference type="PIRSF" id="PIRSF000538">
    <property type="entry name" value="GlpK"/>
    <property type="match status" value="1"/>
</dbReference>
<dbReference type="PROSITE" id="PS00933">
    <property type="entry name" value="FGGY_KINASES_1"/>
    <property type="match status" value="1"/>
</dbReference>
<dbReference type="InterPro" id="IPR050406">
    <property type="entry name" value="FGGY_Carb_Kinase"/>
</dbReference>
<dbReference type="Proteomes" id="UP000664332">
    <property type="component" value="Unassembled WGS sequence"/>
</dbReference>
<dbReference type="InterPro" id="IPR018485">
    <property type="entry name" value="FGGY_C"/>
</dbReference>
<dbReference type="GO" id="GO:0016773">
    <property type="term" value="F:phosphotransferase activity, alcohol group as acceptor"/>
    <property type="evidence" value="ECO:0007669"/>
    <property type="project" value="InterPro"/>
</dbReference>
<reference evidence="8" key="1">
    <citation type="submission" date="2021-03" db="EMBL/GenBank/DDBJ databases">
        <authorList>
            <person name="Sun Q."/>
        </authorList>
    </citation>
    <scope>NUCLEOTIDE SEQUENCE</scope>
    <source>
        <strain evidence="8">CCM 8862</strain>
    </source>
</reference>
<evidence type="ECO:0000256" key="5">
    <source>
        <dbReference type="RuleBase" id="RU003733"/>
    </source>
</evidence>
<keyword evidence="2" id="KW-0119">Carbohydrate metabolism</keyword>
<dbReference type="SUPFAM" id="SSF53067">
    <property type="entry name" value="Actin-like ATPase domain"/>
    <property type="match status" value="2"/>
</dbReference>
<evidence type="ECO:0000259" key="6">
    <source>
        <dbReference type="Pfam" id="PF00370"/>
    </source>
</evidence>
<dbReference type="PROSITE" id="PS00445">
    <property type="entry name" value="FGGY_KINASES_2"/>
    <property type="match status" value="1"/>
</dbReference>
<sequence length="479" mass="49562">MNLVAGVDSSTQSCKVMIRDADSGDLVRAGIARHRAGTEISATVWMDAFNAAVRQAGGLEDVKALSVAGQQHGMVTVDERGDLVRDAMLWNDTKSAGAAEDLIEELGGGDCAAGKRAWADAIGSVPVASLTVTKLRWLADNEPDHASRVAAVALPHDWLSWKICGSTDITDLFTDRSEASGTGYYDSSSNKYRRDLTDLAMRCDTSGLVLPAVKDPAARAGSGVLDGNEFMVGPGCGDNAGAALGLGLKEGEVAVSVGTSGVVSLVTRKPTHDSTGLVAGFADAAGGFLPLACTLNASRVLDAYATALNVGHDDFSALALSAPPGAEGLVCVPYLEGERTPNLPTATGSLLGVTVSNLTPENIARAAVEGVLCGLNAGIDAVRALGVAVTSIILVGGGARSEALCRIAPTVLGLPVRVPEPGEYVADGAARQAAWVLSGQTNPPVWRPRLVSEFDGTHEPFITERFNEVNSLHIGRNRK</sequence>
<dbReference type="Pfam" id="PF00370">
    <property type="entry name" value="FGGY_N"/>
    <property type="match status" value="1"/>
</dbReference>
<dbReference type="CDD" id="cd07809">
    <property type="entry name" value="ASKHA_NBD_FGGY_BaXK-like"/>
    <property type="match status" value="1"/>
</dbReference>
<dbReference type="InterPro" id="IPR018484">
    <property type="entry name" value="FGGY_N"/>
</dbReference>
<protein>
    <submittedName>
        <fullName evidence="8">Xylulose kinase</fullName>
    </submittedName>
</protein>
<evidence type="ECO:0000256" key="4">
    <source>
        <dbReference type="ARBA" id="ARBA00022777"/>
    </source>
</evidence>
<dbReference type="InterPro" id="IPR018483">
    <property type="entry name" value="Carb_kinase_FGGY_CS"/>
</dbReference>
<evidence type="ECO:0000259" key="7">
    <source>
        <dbReference type="Pfam" id="PF02782"/>
    </source>
</evidence>
<gene>
    <name evidence="8" type="ORF">JZY06_11815</name>
</gene>
<dbReference type="InterPro" id="IPR000577">
    <property type="entry name" value="Carb_kinase_FGGY"/>
</dbReference>
<proteinExistence type="inferred from homology"/>
<dbReference type="GO" id="GO:0042732">
    <property type="term" value="P:D-xylose metabolic process"/>
    <property type="evidence" value="ECO:0007669"/>
    <property type="project" value="UniProtKB-KW"/>
</dbReference>
<feature type="domain" description="Carbohydrate kinase FGGY N-terminal" evidence="6">
    <location>
        <begin position="43"/>
        <end position="220"/>
    </location>
</feature>
<evidence type="ECO:0000313" key="8">
    <source>
        <dbReference type="EMBL" id="MBN9645292.1"/>
    </source>
</evidence>
<keyword evidence="9" id="KW-1185">Reference proteome</keyword>
<dbReference type="EMBL" id="JAFLEQ010000017">
    <property type="protein sequence ID" value="MBN9645292.1"/>
    <property type="molecule type" value="Genomic_DNA"/>
</dbReference>
<keyword evidence="3 5" id="KW-0808">Transferase</keyword>
<dbReference type="AlphaFoldDB" id="A0A939IZ33"/>
<comment type="similarity">
    <text evidence="1 5">Belongs to the FGGY kinase family.</text>
</comment>
<keyword evidence="2" id="KW-0859">Xylose metabolism</keyword>
<dbReference type="GO" id="GO:0016301">
    <property type="term" value="F:kinase activity"/>
    <property type="evidence" value="ECO:0007669"/>
    <property type="project" value="UniProtKB-KW"/>
</dbReference>
<dbReference type="Pfam" id="PF02782">
    <property type="entry name" value="FGGY_C"/>
    <property type="match status" value="1"/>
</dbReference>
<evidence type="ECO:0000256" key="2">
    <source>
        <dbReference type="ARBA" id="ARBA00022629"/>
    </source>
</evidence>
<name>A0A939IZ33_9CORY</name>
<accession>A0A939IZ33</accession>
<keyword evidence="4 5" id="KW-0418">Kinase</keyword>
<dbReference type="InterPro" id="IPR043129">
    <property type="entry name" value="ATPase_NBD"/>
</dbReference>
<evidence type="ECO:0000256" key="1">
    <source>
        <dbReference type="ARBA" id="ARBA00009156"/>
    </source>
</evidence>
<evidence type="ECO:0000256" key="3">
    <source>
        <dbReference type="ARBA" id="ARBA00022679"/>
    </source>
</evidence>
<evidence type="ECO:0000313" key="9">
    <source>
        <dbReference type="Proteomes" id="UP000664332"/>
    </source>
</evidence>
<comment type="caution">
    <text evidence="8">The sequence shown here is derived from an EMBL/GenBank/DDBJ whole genome shotgun (WGS) entry which is preliminary data.</text>
</comment>
<dbReference type="Gene3D" id="3.30.420.40">
    <property type="match status" value="2"/>
</dbReference>
<organism evidence="8 9">
    <name type="scientific">Corynebacterium mendelii</name>
    <dbReference type="NCBI Taxonomy" id="2765362"/>
    <lineage>
        <taxon>Bacteria</taxon>
        <taxon>Bacillati</taxon>
        <taxon>Actinomycetota</taxon>
        <taxon>Actinomycetes</taxon>
        <taxon>Mycobacteriales</taxon>
        <taxon>Corynebacteriaceae</taxon>
        <taxon>Corynebacterium</taxon>
    </lineage>
</organism>
<dbReference type="RefSeq" id="WP_207279779.1">
    <property type="nucleotide sequence ID" value="NZ_JAFLEQ010000017.1"/>
</dbReference>